<dbReference type="Proteomes" id="UP000887566">
    <property type="component" value="Unplaced"/>
</dbReference>
<keyword evidence="1" id="KW-1185">Reference proteome</keyword>
<dbReference type="AlphaFoldDB" id="A0A914WFD8"/>
<sequence>MHSRSGQRDGIDGKRETTIVMSASRFAVDFASPKNEKRRKCAPENRADSTRITTVVRPPAPRKKNDHSTPGLPACHRLICGPPPLVA</sequence>
<dbReference type="WBParaSite" id="PSAMB.scaffold3878size16554.g22812.t1">
    <property type="protein sequence ID" value="PSAMB.scaffold3878size16554.g22812.t1"/>
    <property type="gene ID" value="PSAMB.scaffold3878size16554.g22812"/>
</dbReference>
<name>A0A914WFD8_9BILA</name>
<accession>A0A914WFD8</accession>
<evidence type="ECO:0000313" key="1">
    <source>
        <dbReference type="Proteomes" id="UP000887566"/>
    </source>
</evidence>
<protein>
    <submittedName>
        <fullName evidence="2">Uncharacterized protein</fullName>
    </submittedName>
</protein>
<evidence type="ECO:0000313" key="2">
    <source>
        <dbReference type="WBParaSite" id="PSAMB.scaffold3878size16554.g22812.t1"/>
    </source>
</evidence>
<organism evidence="1 2">
    <name type="scientific">Plectus sambesii</name>
    <dbReference type="NCBI Taxonomy" id="2011161"/>
    <lineage>
        <taxon>Eukaryota</taxon>
        <taxon>Metazoa</taxon>
        <taxon>Ecdysozoa</taxon>
        <taxon>Nematoda</taxon>
        <taxon>Chromadorea</taxon>
        <taxon>Plectida</taxon>
        <taxon>Plectina</taxon>
        <taxon>Plectoidea</taxon>
        <taxon>Plectidae</taxon>
        <taxon>Plectus</taxon>
    </lineage>
</organism>
<reference evidence="2" key="1">
    <citation type="submission" date="2022-11" db="UniProtKB">
        <authorList>
            <consortium name="WormBaseParasite"/>
        </authorList>
    </citation>
    <scope>IDENTIFICATION</scope>
</reference>
<proteinExistence type="predicted"/>